<feature type="transmembrane region" description="Helical" evidence="1">
    <location>
        <begin position="6"/>
        <end position="29"/>
    </location>
</feature>
<keyword evidence="1" id="KW-0812">Transmembrane</keyword>
<feature type="transmembrane region" description="Helical" evidence="1">
    <location>
        <begin position="41"/>
        <end position="63"/>
    </location>
</feature>
<dbReference type="Pfam" id="PF26512">
    <property type="entry name" value="SOI"/>
    <property type="match status" value="1"/>
</dbReference>
<keyword evidence="1" id="KW-1133">Transmembrane helix</keyword>
<comment type="caution">
    <text evidence="2">The sequence shown here is derived from an EMBL/GenBank/DDBJ whole genome shotgun (WGS) entry which is preliminary data.</text>
</comment>
<evidence type="ECO:0000313" key="2">
    <source>
        <dbReference type="EMBL" id="MBD2504282.1"/>
    </source>
</evidence>
<evidence type="ECO:0000256" key="1">
    <source>
        <dbReference type="SAM" id="Phobius"/>
    </source>
</evidence>
<keyword evidence="3" id="KW-1185">Reference proteome</keyword>
<sequence>MNQLAIHLTLHGGIVLLIGLLSGIPYGVAINQKTHEDIVRGWRVAHSGLSMGGTTMIAFSAVLPSLELNPLFSSILVWSSVISGYGFCIALPYGAWVGHRGLANDGPVQNKIVYTGNMIGAIGSLVGALLLVFGCLNSIL</sequence>
<proteinExistence type="predicted"/>
<gene>
    <name evidence="2" type="ORF">H6G83_27340</name>
</gene>
<reference evidence="2 3" key="1">
    <citation type="journal article" date="2020" name="ISME J.">
        <title>Comparative genomics reveals insights into cyanobacterial evolution and habitat adaptation.</title>
        <authorList>
            <person name="Chen M.Y."/>
            <person name="Teng W.K."/>
            <person name="Zhao L."/>
            <person name="Hu C.X."/>
            <person name="Zhou Y.K."/>
            <person name="Han B.P."/>
            <person name="Song L.R."/>
            <person name="Shu W.S."/>
        </authorList>
    </citation>
    <scope>NUCLEOTIDE SEQUENCE [LARGE SCALE GENOMIC DNA]</scope>
    <source>
        <strain evidence="2 3">FACHB-119</strain>
    </source>
</reference>
<dbReference type="InterPro" id="IPR058965">
    <property type="entry name" value="SOI/HabA-like"/>
</dbReference>
<evidence type="ECO:0000313" key="3">
    <source>
        <dbReference type="Proteomes" id="UP000661112"/>
    </source>
</evidence>
<dbReference type="Proteomes" id="UP000661112">
    <property type="component" value="Unassembled WGS sequence"/>
</dbReference>
<name>A0ABR8DBJ2_9NOST</name>
<feature type="transmembrane region" description="Helical" evidence="1">
    <location>
        <begin position="118"/>
        <end position="139"/>
    </location>
</feature>
<accession>A0ABR8DBJ2</accession>
<dbReference type="RefSeq" id="WP_190477916.1">
    <property type="nucleotide sequence ID" value="NZ_JACJSG010000048.1"/>
</dbReference>
<dbReference type="EMBL" id="JACJSG010000048">
    <property type="protein sequence ID" value="MBD2504282.1"/>
    <property type="molecule type" value="Genomic_DNA"/>
</dbReference>
<feature type="transmembrane region" description="Helical" evidence="1">
    <location>
        <begin position="75"/>
        <end position="97"/>
    </location>
</feature>
<protein>
    <submittedName>
        <fullName evidence="2">Uncharacterized protein</fullName>
    </submittedName>
</protein>
<organism evidence="2 3">
    <name type="scientific">Anabaena azotica FACHB-119</name>
    <dbReference type="NCBI Taxonomy" id="947527"/>
    <lineage>
        <taxon>Bacteria</taxon>
        <taxon>Bacillati</taxon>
        <taxon>Cyanobacteriota</taxon>
        <taxon>Cyanophyceae</taxon>
        <taxon>Nostocales</taxon>
        <taxon>Nostocaceae</taxon>
        <taxon>Anabaena</taxon>
        <taxon>Anabaena azotica</taxon>
    </lineage>
</organism>
<keyword evidence="1" id="KW-0472">Membrane</keyword>